<gene>
    <name evidence="1" type="primary">081</name>
</gene>
<reference evidence="1 2" key="1">
    <citation type="journal article" date="2011" name="Microbiology">
        <title>The Pseudomonas aeruginosa generalized transducing phage phiPA3 is a new member of the phiKZ-like group of 'jumbo' phages, and infects model laboratory strains and clinical isolates from cystic fibrosis patients.</title>
        <authorList>
            <person name="Monson R."/>
            <person name="Foulds I."/>
            <person name="Foweraker J."/>
            <person name="Welch M."/>
            <person name="Salmond G.P."/>
        </authorList>
    </citation>
    <scope>NUCLEOTIDE SEQUENCE [LARGE SCALE GENOMIC DNA]</scope>
</reference>
<dbReference type="Proteomes" id="UP000008388">
    <property type="component" value="Segment"/>
</dbReference>
<dbReference type="GeneID" id="26643610"/>
<evidence type="ECO:0000313" key="1">
    <source>
        <dbReference type="EMBL" id="AEH03505.1"/>
    </source>
</evidence>
<dbReference type="RefSeq" id="YP_009217161.1">
    <property type="nucleotide sequence ID" value="NC_028999.1"/>
</dbReference>
<name>F8SJW0_BPPA3</name>
<evidence type="ECO:0000313" key="2">
    <source>
        <dbReference type="Proteomes" id="UP000008388"/>
    </source>
</evidence>
<sequence>MMESILGTIASPGDNLVPGPQAVVAGDTTYGYYGEFSGGLPQPQALCDLVNATEGGLLVTSTTWLKFCDGGKIYFMTKVPIRNNMRWSELDAKGLVTGKQITIGKHTYICRIMTGIADKAAGTAGGEWNRWMYPLCTTRPSGPVWANFTVTQLGVTSTTNGGGANWVQEEQTSAPAYHYYRGFTGIAVVGKEVSNSNIGNYGWRPILELVN</sequence>
<dbReference type="EMBL" id="HQ630627">
    <property type="protein sequence ID" value="AEH03505.1"/>
    <property type="molecule type" value="Genomic_DNA"/>
</dbReference>
<keyword evidence="2" id="KW-1185">Reference proteome</keyword>
<organismHost>
    <name type="scientific">Pseudomonas aeruginosa</name>
    <dbReference type="NCBI Taxonomy" id="287"/>
</organismHost>
<dbReference type="KEGG" id="vg:26643610"/>
<accession>F8SJW0</accession>
<organism evidence="1 2">
    <name type="scientific">Pseudomonas phage PhiPA3</name>
    <name type="common">Pseudomonas aeruginosa phage PhiPA3</name>
    <dbReference type="NCBI Taxonomy" id="998086"/>
    <lineage>
        <taxon>Viruses</taxon>
        <taxon>Duplodnaviria</taxon>
        <taxon>Heunggongvirae</taxon>
        <taxon>Uroviricota</taxon>
        <taxon>Caudoviricetes</taxon>
        <taxon>Chimalliviridae</taxon>
        <taxon>Miltoncavirus</taxon>
        <taxon>Miltoncavirus PhiPA3</taxon>
    </lineage>
</organism>
<proteinExistence type="predicted"/>
<protein>
    <submittedName>
        <fullName evidence="1">Virion structural protein</fullName>
    </submittedName>
</protein>